<dbReference type="STRING" id="294746.A5DKJ9"/>
<proteinExistence type="inferred from homology"/>
<dbReference type="Gene3D" id="3.40.20.10">
    <property type="entry name" value="Severin"/>
    <property type="match status" value="1"/>
</dbReference>
<dbReference type="GO" id="GO:0071933">
    <property type="term" value="F:Arp2/3 complex binding"/>
    <property type="evidence" value="ECO:0007669"/>
    <property type="project" value="EnsemblFungi"/>
</dbReference>
<evidence type="ECO:0000313" key="4">
    <source>
        <dbReference type="Proteomes" id="UP000001997"/>
    </source>
</evidence>
<dbReference type="PROSITE" id="PS51263">
    <property type="entry name" value="ADF_H"/>
    <property type="match status" value="1"/>
</dbReference>
<dbReference type="Pfam" id="PF00241">
    <property type="entry name" value="Cofilin_ADF"/>
    <property type="match status" value="1"/>
</dbReference>
<protein>
    <recommendedName>
        <fullName evidence="2">ADF-H domain-containing protein</fullName>
    </recommendedName>
</protein>
<dbReference type="OMA" id="EWKMLYA"/>
<dbReference type="SUPFAM" id="SSF55753">
    <property type="entry name" value="Actin depolymerizing proteins"/>
    <property type="match status" value="1"/>
</dbReference>
<dbReference type="InterPro" id="IPR029006">
    <property type="entry name" value="ADF-H/Gelsolin-like_dom_sf"/>
</dbReference>
<dbReference type="GO" id="GO:0034316">
    <property type="term" value="P:negative regulation of Arp2/3 complex-mediated actin nucleation"/>
    <property type="evidence" value="ECO:0007669"/>
    <property type="project" value="TreeGrafter"/>
</dbReference>
<dbReference type="GO" id="GO:0071846">
    <property type="term" value="P:actin filament debranching"/>
    <property type="evidence" value="ECO:0007669"/>
    <property type="project" value="EnsemblFungi"/>
</dbReference>
<dbReference type="FunCoup" id="A5DKJ9">
    <property type="interactions" value="94"/>
</dbReference>
<dbReference type="EMBL" id="CH408158">
    <property type="protein sequence ID" value="EDK39702.1"/>
    <property type="molecule type" value="Genomic_DNA"/>
</dbReference>
<dbReference type="InterPro" id="IPR002108">
    <property type="entry name" value="ADF-H"/>
</dbReference>
<dbReference type="OrthoDB" id="3919494at2759"/>
<evidence type="ECO:0000256" key="1">
    <source>
        <dbReference type="ARBA" id="ARBA00010055"/>
    </source>
</evidence>
<dbReference type="Proteomes" id="UP000001997">
    <property type="component" value="Unassembled WGS sequence"/>
</dbReference>
<dbReference type="InParanoid" id="A5DKJ9"/>
<dbReference type="RefSeq" id="XP_001484419.1">
    <property type="nucleotide sequence ID" value="XM_001484369.1"/>
</dbReference>
<evidence type="ECO:0000259" key="2">
    <source>
        <dbReference type="PROSITE" id="PS51263"/>
    </source>
</evidence>
<reference evidence="3 4" key="1">
    <citation type="journal article" date="2009" name="Nature">
        <title>Evolution of pathogenicity and sexual reproduction in eight Candida genomes.</title>
        <authorList>
            <person name="Butler G."/>
            <person name="Rasmussen M.D."/>
            <person name="Lin M.F."/>
            <person name="Santos M.A."/>
            <person name="Sakthikumar S."/>
            <person name="Munro C.A."/>
            <person name="Rheinbay E."/>
            <person name="Grabherr M."/>
            <person name="Forche A."/>
            <person name="Reedy J.L."/>
            <person name="Agrafioti I."/>
            <person name="Arnaud M.B."/>
            <person name="Bates S."/>
            <person name="Brown A.J."/>
            <person name="Brunke S."/>
            <person name="Costanzo M.C."/>
            <person name="Fitzpatrick D.A."/>
            <person name="de Groot P.W."/>
            <person name="Harris D."/>
            <person name="Hoyer L.L."/>
            <person name="Hube B."/>
            <person name="Klis F.M."/>
            <person name="Kodira C."/>
            <person name="Lennard N."/>
            <person name="Logue M.E."/>
            <person name="Martin R."/>
            <person name="Neiman A.M."/>
            <person name="Nikolaou E."/>
            <person name="Quail M.A."/>
            <person name="Quinn J."/>
            <person name="Santos M.C."/>
            <person name="Schmitzberger F.F."/>
            <person name="Sherlock G."/>
            <person name="Shah P."/>
            <person name="Silverstein K.A."/>
            <person name="Skrzypek M.S."/>
            <person name="Soll D."/>
            <person name="Staggs R."/>
            <person name="Stansfield I."/>
            <person name="Stumpf M.P."/>
            <person name="Sudbery P.E."/>
            <person name="Srikantha T."/>
            <person name="Zeng Q."/>
            <person name="Berman J."/>
            <person name="Berriman M."/>
            <person name="Heitman J."/>
            <person name="Gow N.A."/>
            <person name="Lorenz M.C."/>
            <person name="Birren B.W."/>
            <person name="Kellis M."/>
            <person name="Cuomo C.A."/>
        </authorList>
    </citation>
    <scope>NUCLEOTIDE SEQUENCE [LARGE SCALE GENOMIC DNA]</scope>
    <source>
        <strain evidence="4">ATCC 6260 / CBS 566 / DSM 6381 / JCM 1539 / NBRC 10279 / NRRL Y-324</strain>
    </source>
</reference>
<accession>A5DKJ9</accession>
<sequence>MQAIIYVIDKQTYEIKKDSDEIYTSVQELAEDLPDNTPRYIVVSYPLKTSDGRLKTPLVLVYWRPRTSGQESRMLYAGAVEMMRDKAGVSQ</sequence>
<comment type="similarity">
    <text evidence="1">Belongs to the actin-binding proteins ADF family. GMF subfamily.</text>
</comment>
<dbReference type="AlphaFoldDB" id="A5DKJ9"/>
<dbReference type="GO" id="GO:0003779">
    <property type="term" value="F:actin binding"/>
    <property type="evidence" value="ECO:0007669"/>
    <property type="project" value="InterPro"/>
</dbReference>
<dbReference type="PANTHER" id="PTHR11249:SF2">
    <property type="entry name" value="GLIA MATURATION FACTOR"/>
    <property type="match status" value="1"/>
</dbReference>
<dbReference type="KEGG" id="pgu:PGUG_03800"/>
<dbReference type="InterPro" id="IPR011171">
    <property type="entry name" value="GMF"/>
</dbReference>
<dbReference type="eggNOG" id="KOG1736">
    <property type="taxonomic scope" value="Eukaryota"/>
</dbReference>
<keyword evidence="4" id="KW-1185">Reference proteome</keyword>
<dbReference type="PIRSF" id="PIRSF001788">
    <property type="entry name" value="GMF-beta"/>
    <property type="match status" value="1"/>
</dbReference>
<dbReference type="GO" id="GO:0030479">
    <property type="term" value="C:actin cortical patch"/>
    <property type="evidence" value="ECO:0007669"/>
    <property type="project" value="EnsemblFungi"/>
</dbReference>
<name>A5DKJ9_PICGU</name>
<evidence type="ECO:0000313" key="3">
    <source>
        <dbReference type="EMBL" id="EDK39702.1"/>
    </source>
</evidence>
<dbReference type="GeneID" id="5125936"/>
<dbReference type="PANTHER" id="PTHR11249">
    <property type="entry name" value="GLIAL FACTOR NATURATION FACTOR"/>
    <property type="match status" value="1"/>
</dbReference>
<dbReference type="VEuPathDB" id="FungiDB:PGUG_03800"/>
<feature type="domain" description="ADF-H" evidence="2">
    <location>
        <begin position="1"/>
        <end position="91"/>
    </location>
</feature>
<gene>
    <name evidence="3" type="ORF">PGUG_03800</name>
</gene>
<organism evidence="3 4">
    <name type="scientific">Meyerozyma guilliermondii (strain ATCC 6260 / CBS 566 / DSM 6381 / JCM 1539 / NBRC 10279 / NRRL Y-324)</name>
    <name type="common">Yeast</name>
    <name type="synonym">Candida guilliermondii</name>
    <dbReference type="NCBI Taxonomy" id="294746"/>
    <lineage>
        <taxon>Eukaryota</taxon>
        <taxon>Fungi</taxon>
        <taxon>Dikarya</taxon>
        <taxon>Ascomycota</taxon>
        <taxon>Saccharomycotina</taxon>
        <taxon>Pichiomycetes</taxon>
        <taxon>Debaryomycetaceae</taxon>
        <taxon>Meyerozyma</taxon>
    </lineage>
</organism>
<dbReference type="HOGENOM" id="CLU_087056_0_1_1"/>